<dbReference type="GO" id="GO:0046872">
    <property type="term" value="F:metal ion binding"/>
    <property type="evidence" value="ECO:0007669"/>
    <property type="project" value="UniProtKB-UniRule"/>
</dbReference>
<protein>
    <recommendedName>
        <fullName evidence="4">Protein phosphatase</fullName>
        <ecNumber evidence="4">3.1.3.16</ecNumber>
    </recommendedName>
</protein>
<sequence length="668" mass="73061">MTILVVAKLERNVHIFMNGETVKATIELRNNDTKHCDTLAWGCVQLHCERVITQAGRKAAAHRKLSSTADGGNGKNQTAMSQSADTVFSSRPTIIFCDFQLNPGETQSFECSQEIPLSSIPPSYKGRFVKYLYKMTFAVQHLRSPIKLINIPIKVIASDIHLELPKRPKGGNPFLINRAPRPTITELAREALDTLTAQRKAQHYGIKNAYGTVTSITLYKKAFKMGEDVIGRFSFEDCTVPCIQYTVSLQSVESTVDDEHPRSFVTTHATAHAVCAYWNDAHFRLSIPLAGVPTFYTDIVHVKWRLHFEFVTGLKPPIQIASEGLSSAEKRLDIETMSWDLDIKIFTCGRLAFRAVVSAGVIDSQQLLTPDCHPQASVAPRKYATTSSSSAKETPTATPSSSPSVISSCCGFPKDMVKGPSTVRDQGVVGEDACFIARYRQTHVVGVADGVGGWRKYGIDPSEFSDGLMKRCSDLVASGDFIPSRPDLLIAKAFEELASHPPRPIGSSTACVLIIDQDTLYSANLGDSGYLVMRKGRVIYRSNEQTHYFNAPFQLCLLPEDVEGSQGFIGDAPETADLASLKVESGDIIVLATDGLWDNVSEQLIVEQLSDVKADTVQSKCNALALTARRLAFDDSYASPFAKKASQHGIHAPGGKPDDITILLILIA</sequence>
<evidence type="ECO:0000256" key="3">
    <source>
        <dbReference type="ARBA" id="ARBA00022912"/>
    </source>
</evidence>
<evidence type="ECO:0000256" key="2">
    <source>
        <dbReference type="ARBA" id="ARBA00006702"/>
    </source>
</evidence>
<keyword evidence="8" id="KW-1185">Reference proteome</keyword>
<dbReference type="PANTHER" id="PTHR12320">
    <property type="entry name" value="PROTEIN PHOSPHATASE 2C"/>
    <property type="match status" value="1"/>
</dbReference>
<dbReference type="CDD" id="cd00143">
    <property type="entry name" value="PP2Cc"/>
    <property type="match status" value="1"/>
</dbReference>
<dbReference type="InterPro" id="IPR039123">
    <property type="entry name" value="PPTC7"/>
</dbReference>
<comment type="caution">
    <text evidence="7">The sequence shown here is derived from an EMBL/GenBank/DDBJ whole genome shotgun (WGS) entry which is preliminary data.</text>
</comment>
<dbReference type="Gene3D" id="3.60.40.10">
    <property type="entry name" value="PPM-type phosphatase domain"/>
    <property type="match status" value="1"/>
</dbReference>
<feature type="domain" description="PPM-type phosphatase" evidence="6">
    <location>
        <begin position="417"/>
        <end position="667"/>
    </location>
</feature>
<name>A0AA39I336_9BILA</name>
<comment type="catalytic activity">
    <reaction evidence="4">
        <text>O-phospho-L-threonyl-[protein] + H2O = L-threonyl-[protein] + phosphate</text>
        <dbReference type="Rhea" id="RHEA:47004"/>
        <dbReference type="Rhea" id="RHEA-COMP:11060"/>
        <dbReference type="Rhea" id="RHEA-COMP:11605"/>
        <dbReference type="ChEBI" id="CHEBI:15377"/>
        <dbReference type="ChEBI" id="CHEBI:30013"/>
        <dbReference type="ChEBI" id="CHEBI:43474"/>
        <dbReference type="ChEBI" id="CHEBI:61977"/>
        <dbReference type="EC" id="3.1.3.16"/>
    </reaction>
</comment>
<evidence type="ECO:0000256" key="4">
    <source>
        <dbReference type="RuleBase" id="RU366020"/>
    </source>
</evidence>
<feature type="region of interest" description="Disordered" evidence="5">
    <location>
        <begin position="383"/>
        <end position="405"/>
    </location>
</feature>
<dbReference type="PANTHER" id="PTHR12320:SF1">
    <property type="entry name" value="PROTEIN PHOSPHATASE PTC7 HOMOLOG"/>
    <property type="match status" value="1"/>
</dbReference>
<dbReference type="EC" id="3.1.3.16" evidence="4"/>
<dbReference type="InterPro" id="IPR014752">
    <property type="entry name" value="Arrestin-like_C"/>
</dbReference>
<comment type="cofactor">
    <cofactor evidence="4">
        <name>Mn(2+)</name>
        <dbReference type="ChEBI" id="CHEBI:29035"/>
    </cofactor>
</comment>
<evidence type="ECO:0000256" key="5">
    <source>
        <dbReference type="SAM" id="MobiDB-lite"/>
    </source>
</evidence>
<feature type="compositionally biased region" description="Polar residues" evidence="5">
    <location>
        <begin position="66"/>
        <end position="83"/>
    </location>
</feature>
<accession>A0AA39I336</accession>
<evidence type="ECO:0000256" key="1">
    <source>
        <dbReference type="ARBA" id="ARBA00001946"/>
    </source>
</evidence>
<dbReference type="SMART" id="SM00332">
    <property type="entry name" value="PP2Cc"/>
    <property type="match status" value="1"/>
</dbReference>
<dbReference type="InterPro" id="IPR001932">
    <property type="entry name" value="PPM-type_phosphatase-like_dom"/>
</dbReference>
<proteinExistence type="inferred from homology"/>
<feature type="region of interest" description="Disordered" evidence="5">
    <location>
        <begin position="63"/>
        <end position="83"/>
    </location>
</feature>
<dbReference type="SMART" id="SM00331">
    <property type="entry name" value="PP2C_SIG"/>
    <property type="match status" value="1"/>
</dbReference>
<dbReference type="PROSITE" id="PS51746">
    <property type="entry name" value="PPM_2"/>
    <property type="match status" value="1"/>
</dbReference>
<keyword evidence="4" id="KW-0464">Manganese</keyword>
<dbReference type="GO" id="GO:0005739">
    <property type="term" value="C:mitochondrion"/>
    <property type="evidence" value="ECO:0007669"/>
    <property type="project" value="TreeGrafter"/>
</dbReference>
<reference evidence="7" key="1">
    <citation type="submission" date="2023-06" db="EMBL/GenBank/DDBJ databases">
        <title>Genomic analysis of the entomopathogenic nematode Steinernema hermaphroditum.</title>
        <authorList>
            <person name="Schwarz E.M."/>
            <person name="Heppert J.K."/>
            <person name="Baniya A."/>
            <person name="Schwartz H.T."/>
            <person name="Tan C.-H."/>
            <person name="Antoshechkin I."/>
            <person name="Sternberg P.W."/>
            <person name="Goodrich-Blair H."/>
            <person name="Dillman A.R."/>
        </authorList>
    </citation>
    <scope>NUCLEOTIDE SEQUENCE</scope>
    <source>
        <strain evidence="7">PS9179</strain>
        <tissue evidence="7">Whole animal</tissue>
    </source>
</reference>
<dbReference type="Proteomes" id="UP001175271">
    <property type="component" value="Unassembled WGS sequence"/>
</dbReference>
<evidence type="ECO:0000259" key="6">
    <source>
        <dbReference type="PROSITE" id="PS51746"/>
    </source>
</evidence>
<comment type="similarity">
    <text evidence="2 4">Belongs to the PP2C family.</text>
</comment>
<dbReference type="AlphaFoldDB" id="A0AA39I336"/>
<dbReference type="Pfam" id="PF08737">
    <property type="entry name" value="Rgp1"/>
    <property type="match status" value="2"/>
</dbReference>
<dbReference type="InterPro" id="IPR036457">
    <property type="entry name" value="PPM-type-like_dom_sf"/>
</dbReference>
<evidence type="ECO:0000313" key="8">
    <source>
        <dbReference type="Proteomes" id="UP001175271"/>
    </source>
</evidence>
<dbReference type="Gene3D" id="2.60.40.640">
    <property type="match status" value="1"/>
</dbReference>
<gene>
    <name evidence="7" type="ORF">QR680_012267</name>
</gene>
<keyword evidence="4" id="KW-0460">Magnesium</keyword>
<keyword evidence="3 4" id="KW-0904">Protein phosphatase</keyword>
<feature type="compositionally biased region" description="Low complexity" evidence="5">
    <location>
        <begin position="384"/>
        <end position="405"/>
    </location>
</feature>
<comment type="catalytic activity">
    <reaction evidence="4">
        <text>O-phospho-L-seryl-[protein] + H2O = L-seryl-[protein] + phosphate</text>
        <dbReference type="Rhea" id="RHEA:20629"/>
        <dbReference type="Rhea" id="RHEA-COMP:9863"/>
        <dbReference type="Rhea" id="RHEA-COMP:11604"/>
        <dbReference type="ChEBI" id="CHEBI:15377"/>
        <dbReference type="ChEBI" id="CHEBI:29999"/>
        <dbReference type="ChEBI" id="CHEBI:43474"/>
        <dbReference type="ChEBI" id="CHEBI:83421"/>
        <dbReference type="EC" id="3.1.3.16"/>
    </reaction>
</comment>
<dbReference type="SUPFAM" id="SSF81606">
    <property type="entry name" value="PP2C-like"/>
    <property type="match status" value="1"/>
</dbReference>
<organism evidence="7 8">
    <name type="scientific">Steinernema hermaphroditum</name>
    <dbReference type="NCBI Taxonomy" id="289476"/>
    <lineage>
        <taxon>Eukaryota</taxon>
        <taxon>Metazoa</taxon>
        <taxon>Ecdysozoa</taxon>
        <taxon>Nematoda</taxon>
        <taxon>Chromadorea</taxon>
        <taxon>Rhabditida</taxon>
        <taxon>Tylenchina</taxon>
        <taxon>Panagrolaimomorpha</taxon>
        <taxon>Strongyloidoidea</taxon>
        <taxon>Steinernematidae</taxon>
        <taxon>Steinernema</taxon>
    </lineage>
</organism>
<keyword evidence="4" id="KW-0479">Metal-binding</keyword>
<dbReference type="GO" id="GO:0004722">
    <property type="term" value="F:protein serine/threonine phosphatase activity"/>
    <property type="evidence" value="ECO:0007669"/>
    <property type="project" value="UniProtKB-EC"/>
</dbReference>
<dbReference type="EMBL" id="JAUCMV010000002">
    <property type="protein sequence ID" value="KAK0416051.1"/>
    <property type="molecule type" value="Genomic_DNA"/>
</dbReference>
<dbReference type="InterPro" id="IPR014848">
    <property type="entry name" value="Rgp1"/>
</dbReference>
<keyword evidence="4" id="KW-0378">Hydrolase</keyword>
<comment type="cofactor">
    <cofactor evidence="1 4">
        <name>Mg(2+)</name>
        <dbReference type="ChEBI" id="CHEBI:18420"/>
    </cofactor>
</comment>
<evidence type="ECO:0000313" key="7">
    <source>
        <dbReference type="EMBL" id="KAK0416051.1"/>
    </source>
</evidence>